<dbReference type="SMART" id="SM00448">
    <property type="entry name" value="REC"/>
    <property type="match status" value="1"/>
</dbReference>
<dbReference type="PANTHER" id="PTHR43280:SF28">
    <property type="entry name" value="HTH-TYPE TRANSCRIPTIONAL ACTIVATOR RHAS"/>
    <property type="match status" value="1"/>
</dbReference>
<dbReference type="SMART" id="SM00342">
    <property type="entry name" value="HTH_ARAC"/>
    <property type="match status" value="1"/>
</dbReference>
<evidence type="ECO:0000259" key="5">
    <source>
        <dbReference type="PROSITE" id="PS01124"/>
    </source>
</evidence>
<dbReference type="SUPFAM" id="SSF52172">
    <property type="entry name" value="CheY-like"/>
    <property type="match status" value="1"/>
</dbReference>
<evidence type="ECO:0000256" key="2">
    <source>
        <dbReference type="ARBA" id="ARBA00023125"/>
    </source>
</evidence>
<evidence type="ECO:0000259" key="6">
    <source>
        <dbReference type="PROSITE" id="PS50110"/>
    </source>
</evidence>
<comment type="caution">
    <text evidence="7">The sequence shown here is derived from an EMBL/GenBank/DDBJ whole genome shotgun (WGS) entry which is preliminary data.</text>
</comment>
<accession>A0ABV8S7V1</accession>
<evidence type="ECO:0000256" key="1">
    <source>
        <dbReference type="ARBA" id="ARBA00023015"/>
    </source>
</evidence>
<dbReference type="SUPFAM" id="SSF46689">
    <property type="entry name" value="Homeodomain-like"/>
    <property type="match status" value="2"/>
</dbReference>
<dbReference type="InterPro" id="IPR018062">
    <property type="entry name" value="HTH_AraC-typ_CS"/>
</dbReference>
<dbReference type="InterPro" id="IPR020449">
    <property type="entry name" value="Tscrpt_reg_AraC-type_HTH"/>
</dbReference>
<dbReference type="PANTHER" id="PTHR43280">
    <property type="entry name" value="ARAC-FAMILY TRANSCRIPTIONAL REGULATOR"/>
    <property type="match status" value="1"/>
</dbReference>
<proteinExistence type="predicted"/>
<protein>
    <submittedName>
        <fullName evidence="7">Helix-turn-helix domain-containing protein</fullName>
    </submittedName>
</protein>
<keyword evidence="8" id="KW-1185">Reference proteome</keyword>
<dbReference type="InterPro" id="IPR011006">
    <property type="entry name" value="CheY-like_superfamily"/>
</dbReference>
<dbReference type="PROSITE" id="PS00041">
    <property type="entry name" value="HTH_ARAC_FAMILY_1"/>
    <property type="match status" value="1"/>
</dbReference>
<dbReference type="InterPro" id="IPR001789">
    <property type="entry name" value="Sig_transdc_resp-reg_receiver"/>
</dbReference>
<dbReference type="Gene3D" id="1.10.10.60">
    <property type="entry name" value="Homeodomain-like"/>
    <property type="match status" value="2"/>
</dbReference>
<dbReference type="PRINTS" id="PR00032">
    <property type="entry name" value="HTHARAC"/>
</dbReference>
<evidence type="ECO:0000256" key="4">
    <source>
        <dbReference type="PROSITE-ProRule" id="PRU00169"/>
    </source>
</evidence>
<dbReference type="PROSITE" id="PS01124">
    <property type="entry name" value="HTH_ARAC_FAMILY_2"/>
    <property type="match status" value="1"/>
</dbReference>
<evidence type="ECO:0000313" key="8">
    <source>
        <dbReference type="Proteomes" id="UP001595755"/>
    </source>
</evidence>
<feature type="modified residue" description="4-aspartylphosphate" evidence="4">
    <location>
        <position position="55"/>
    </location>
</feature>
<evidence type="ECO:0000313" key="7">
    <source>
        <dbReference type="EMBL" id="MFC4303646.1"/>
    </source>
</evidence>
<evidence type="ECO:0000256" key="3">
    <source>
        <dbReference type="ARBA" id="ARBA00023163"/>
    </source>
</evidence>
<keyword evidence="1" id="KW-0805">Transcription regulation</keyword>
<feature type="domain" description="HTH araC/xylS-type" evidence="5">
    <location>
        <begin position="442"/>
        <end position="540"/>
    </location>
</feature>
<dbReference type="Gene3D" id="3.40.50.2300">
    <property type="match status" value="1"/>
</dbReference>
<reference evidence="8" key="1">
    <citation type="journal article" date="2019" name="Int. J. Syst. Evol. Microbiol.">
        <title>The Global Catalogue of Microorganisms (GCM) 10K type strain sequencing project: providing services to taxonomists for standard genome sequencing and annotation.</title>
        <authorList>
            <consortium name="The Broad Institute Genomics Platform"/>
            <consortium name="The Broad Institute Genome Sequencing Center for Infectious Disease"/>
            <person name="Wu L."/>
            <person name="Ma J."/>
        </authorList>
    </citation>
    <scope>NUCLEOTIDE SEQUENCE [LARGE SCALE GENOMIC DNA]</scope>
    <source>
        <strain evidence="8">CGMCC 4.1641</strain>
    </source>
</reference>
<feature type="domain" description="Response regulatory" evidence="6">
    <location>
        <begin position="3"/>
        <end position="120"/>
    </location>
</feature>
<keyword evidence="2" id="KW-0238">DNA-binding</keyword>
<name>A0ABV8S7V1_9BACL</name>
<dbReference type="EMBL" id="JBHSED010000013">
    <property type="protein sequence ID" value="MFC4303646.1"/>
    <property type="molecule type" value="Genomic_DNA"/>
</dbReference>
<keyword evidence="3" id="KW-0804">Transcription</keyword>
<dbReference type="InterPro" id="IPR009057">
    <property type="entry name" value="Homeodomain-like_sf"/>
</dbReference>
<dbReference type="InterPro" id="IPR018060">
    <property type="entry name" value="HTH_AraC"/>
</dbReference>
<keyword evidence="4" id="KW-0597">Phosphoprotein</keyword>
<gene>
    <name evidence="7" type="ORF">ACFO1S_09275</name>
</gene>
<dbReference type="Proteomes" id="UP001595755">
    <property type="component" value="Unassembled WGS sequence"/>
</dbReference>
<dbReference type="RefSeq" id="WP_204602645.1">
    <property type="nucleotide sequence ID" value="NZ_JBHSED010000013.1"/>
</dbReference>
<sequence length="545" mass="61784">MYRLLVVDDEAIIADGLTEILGGLGIPGLDVCKAYSGIEALEWLDRTRVDIVLSDIRMPELDGLELMERIRRKWPRCKIIFLTGYNDFESVYKAIRTTGVRYLLKTEGYAKVTEEVRAAISELDEEWRTDHLLQQAKEQRNTLETLAQGDYFRHLLLGSGTSDPEERGVDFRRLAVPLDSSRPVLLVLGSILKSAERPSYAERQEIALAVKLLADRYLQDHTEFVGIIDRYGDPLWLIQPVGDVQIEIHAYEDAVRFLEGTLELVQEACSEALDTEMAFTVSGFSCAWGTLPAAYDRIRQLQHVRIGDGASMVLTAVAEPPETVGSSRELIRAERFEVLAGHLESGRRDAFFSLLKEIVEPVHSGGVTDKALAMELYYSAALMLLSYINRRQMHEQTPIGGLMLFDTHTTWEEGFRYLERTSEALFAHRRSGEGNRAAGAIQEIGGYIEKHLEEDLSLVCLSKRFHFNPSYLSRVFKQESGLNLSEYIDKARIRKAKELLTREGLKIHEIGVRVGYEAPHSFTRFFKKSTGMTPQEYREATREAP</sequence>
<dbReference type="PROSITE" id="PS50110">
    <property type="entry name" value="RESPONSE_REGULATORY"/>
    <property type="match status" value="1"/>
</dbReference>
<organism evidence="7 8">
    <name type="scientific">Cohnella boryungensis</name>
    <dbReference type="NCBI Taxonomy" id="768479"/>
    <lineage>
        <taxon>Bacteria</taxon>
        <taxon>Bacillati</taxon>
        <taxon>Bacillota</taxon>
        <taxon>Bacilli</taxon>
        <taxon>Bacillales</taxon>
        <taxon>Paenibacillaceae</taxon>
        <taxon>Cohnella</taxon>
    </lineage>
</organism>
<dbReference type="CDD" id="cd17536">
    <property type="entry name" value="REC_YesN-like"/>
    <property type="match status" value="1"/>
</dbReference>
<dbReference type="Pfam" id="PF00072">
    <property type="entry name" value="Response_reg"/>
    <property type="match status" value="1"/>
</dbReference>
<dbReference type="Pfam" id="PF12833">
    <property type="entry name" value="HTH_18"/>
    <property type="match status" value="1"/>
</dbReference>